<feature type="region of interest" description="Disordered" evidence="6">
    <location>
        <begin position="96"/>
        <end position="157"/>
    </location>
</feature>
<accession>A0ABR3JPC4</accession>
<dbReference type="InterPro" id="IPR036864">
    <property type="entry name" value="Zn2-C6_fun-type_DNA-bd_sf"/>
</dbReference>
<evidence type="ECO:0008006" key="11">
    <source>
        <dbReference type="Google" id="ProtNLM"/>
    </source>
</evidence>
<keyword evidence="5" id="KW-0539">Nucleus</keyword>
<keyword evidence="4" id="KW-0804">Transcription</keyword>
<name>A0ABR3JPC4_9AGAR</name>
<comment type="subcellular location">
    <subcellularLocation>
        <location evidence="1">Nucleus</location>
    </subcellularLocation>
</comment>
<feature type="domain" description="Zn(2)-C6 fungal-type" evidence="7">
    <location>
        <begin position="22"/>
        <end position="54"/>
    </location>
</feature>
<dbReference type="InterPro" id="IPR001083">
    <property type="entry name" value="Cu_fist_DNA-bd_dom"/>
</dbReference>
<dbReference type="PROSITE" id="PS50048">
    <property type="entry name" value="ZN2_CY6_FUNGAL_2"/>
    <property type="match status" value="1"/>
</dbReference>
<organism evidence="9 10">
    <name type="scientific">Hohenbuehelia grisea</name>
    <dbReference type="NCBI Taxonomy" id="104357"/>
    <lineage>
        <taxon>Eukaryota</taxon>
        <taxon>Fungi</taxon>
        <taxon>Dikarya</taxon>
        <taxon>Basidiomycota</taxon>
        <taxon>Agaricomycotina</taxon>
        <taxon>Agaricomycetes</taxon>
        <taxon>Agaricomycetidae</taxon>
        <taxon>Agaricales</taxon>
        <taxon>Pleurotineae</taxon>
        <taxon>Pleurotaceae</taxon>
        <taxon>Hohenbuehelia</taxon>
    </lineage>
</organism>
<evidence type="ECO:0000256" key="2">
    <source>
        <dbReference type="ARBA" id="ARBA00022723"/>
    </source>
</evidence>
<evidence type="ECO:0000259" key="7">
    <source>
        <dbReference type="PROSITE" id="PS50048"/>
    </source>
</evidence>
<evidence type="ECO:0000256" key="3">
    <source>
        <dbReference type="ARBA" id="ARBA00023015"/>
    </source>
</evidence>
<protein>
    <recommendedName>
        <fullName evidence="11">Zn(2)-C6 fungal-type domain-containing protein</fullName>
    </recommendedName>
</protein>
<feature type="domain" description="Copper-fist" evidence="8">
    <location>
        <begin position="34"/>
        <end position="84"/>
    </location>
</feature>
<dbReference type="CDD" id="cd14725">
    <property type="entry name" value="ZIP_Gal4-like_2"/>
    <property type="match status" value="1"/>
</dbReference>
<keyword evidence="10" id="KW-1185">Reference proteome</keyword>
<dbReference type="PANTHER" id="PTHR47338">
    <property type="entry name" value="ZN(II)2CYS6 TRANSCRIPTION FACTOR (EUROFUNG)-RELATED"/>
    <property type="match status" value="1"/>
</dbReference>
<keyword evidence="2" id="KW-0479">Metal-binding</keyword>
<evidence type="ECO:0000256" key="1">
    <source>
        <dbReference type="ARBA" id="ARBA00004123"/>
    </source>
</evidence>
<dbReference type="PROSITE" id="PS00463">
    <property type="entry name" value="ZN2_CY6_FUNGAL_1"/>
    <property type="match status" value="1"/>
</dbReference>
<dbReference type="InterPro" id="IPR050815">
    <property type="entry name" value="TF_fung"/>
</dbReference>
<evidence type="ECO:0000256" key="6">
    <source>
        <dbReference type="SAM" id="MobiDB-lite"/>
    </source>
</evidence>
<dbReference type="InterPro" id="IPR001138">
    <property type="entry name" value="Zn2Cys6_DnaBD"/>
</dbReference>
<evidence type="ECO:0000256" key="4">
    <source>
        <dbReference type="ARBA" id="ARBA00023163"/>
    </source>
</evidence>
<dbReference type="CDD" id="cd12148">
    <property type="entry name" value="fungal_TF_MHR"/>
    <property type="match status" value="1"/>
</dbReference>
<reference evidence="10" key="1">
    <citation type="submission" date="2024-06" db="EMBL/GenBank/DDBJ databases">
        <title>Multi-omics analyses provide insights into the biosynthesis of the anticancer antibiotic pleurotin in Hohenbuehelia grisea.</title>
        <authorList>
            <person name="Weaver J.A."/>
            <person name="Alberti F."/>
        </authorList>
    </citation>
    <scope>NUCLEOTIDE SEQUENCE [LARGE SCALE GENOMIC DNA]</scope>
    <source>
        <strain evidence="10">T-177</strain>
    </source>
</reference>
<gene>
    <name evidence="9" type="ORF">HGRIS_003025</name>
</gene>
<dbReference type="PROSITE" id="PS50073">
    <property type="entry name" value="COPPER_FIST_2"/>
    <property type="match status" value="1"/>
</dbReference>
<evidence type="ECO:0000256" key="5">
    <source>
        <dbReference type="ARBA" id="ARBA00023242"/>
    </source>
</evidence>
<dbReference type="Pfam" id="PF00172">
    <property type="entry name" value="Zn_clus"/>
    <property type="match status" value="1"/>
</dbReference>
<sequence length="626" mass="69092">MATKTESAAPGAASLSLQRGKACLRCRKRKMRCDGIKPACNQCIRAKKADCCEYDDGKGKTRTQILRETISRLENRIRELEDPEYISPAVQLYDPHFHQRSGSSSSSLGSPPASAPISASHSPFPSESTNSPHGSWSQLSQGIPSPSPSPFTPEMFYEEPQQPPFELAQMLLDIYAPHRQQSGLQANVGRLRDSLALPASEQRHPALMNSIYLWACFVSRPEPLCQHEDHYLARALEALPEAIRLGDKVIDAIQASCLLSTYFLANGRVTEGSYHASAAAGLAVQCGLHRGISSENQSWMFQQSTDAFDIKPLQSAPSESDRVMAFWQVFNLDRCWSVMLRKPPMIPDGPDAWNIINMPWPHDISDYETGQLDTSAAFMTVKSFLGGEVAGGFSLQALRAKASALFHRADQLATSWDPRITPSGPFLEEVQTIERSIAQFISGLIPPHQLDASMLDDKPLLVALHTLAHCATIRLFQRFAQSDPVSYTKCLRAARSCVDIIKYLSDGDFNFFEPIIGHCWTDAADILVRELNNIESSWPLMNTTDVRNDLGVLLYAMTSIGARLPLLGAYQQTHPWIRPLFLSVPRPLSGGSPGIEKPQTAAIAIPDTNASRLERSATARRVSRHG</sequence>
<dbReference type="Proteomes" id="UP001556367">
    <property type="component" value="Unassembled WGS sequence"/>
</dbReference>
<proteinExistence type="predicted"/>
<keyword evidence="3" id="KW-0805">Transcription regulation</keyword>
<dbReference type="SMART" id="SM00066">
    <property type="entry name" value="GAL4"/>
    <property type="match status" value="1"/>
</dbReference>
<feature type="compositionally biased region" description="Polar residues" evidence="6">
    <location>
        <begin position="127"/>
        <end position="144"/>
    </location>
</feature>
<comment type="caution">
    <text evidence="9">The sequence shown here is derived from an EMBL/GenBank/DDBJ whole genome shotgun (WGS) entry which is preliminary data.</text>
</comment>
<evidence type="ECO:0000313" key="9">
    <source>
        <dbReference type="EMBL" id="KAL0956921.1"/>
    </source>
</evidence>
<feature type="compositionally biased region" description="Low complexity" evidence="6">
    <location>
        <begin position="101"/>
        <end position="126"/>
    </location>
</feature>
<dbReference type="SUPFAM" id="SSF57701">
    <property type="entry name" value="Zn2/Cys6 DNA-binding domain"/>
    <property type="match status" value="1"/>
</dbReference>
<dbReference type="EMBL" id="JASNQZ010000006">
    <property type="protein sequence ID" value="KAL0956921.1"/>
    <property type="molecule type" value="Genomic_DNA"/>
</dbReference>
<dbReference type="Pfam" id="PF04082">
    <property type="entry name" value="Fungal_trans"/>
    <property type="match status" value="1"/>
</dbReference>
<dbReference type="PANTHER" id="PTHR47338:SF29">
    <property type="entry name" value="ZN(2)-C6 FUNGAL-TYPE DOMAIN-CONTAINING PROTEIN"/>
    <property type="match status" value="1"/>
</dbReference>
<evidence type="ECO:0000259" key="8">
    <source>
        <dbReference type="PROSITE" id="PS50073"/>
    </source>
</evidence>
<dbReference type="CDD" id="cd00067">
    <property type="entry name" value="GAL4"/>
    <property type="match status" value="1"/>
</dbReference>
<dbReference type="Gene3D" id="4.10.240.10">
    <property type="entry name" value="Zn(2)-C6 fungal-type DNA-binding domain"/>
    <property type="match status" value="1"/>
</dbReference>
<evidence type="ECO:0000313" key="10">
    <source>
        <dbReference type="Proteomes" id="UP001556367"/>
    </source>
</evidence>
<dbReference type="InterPro" id="IPR007219">
    <property type="entry name" value="XnlR_reg_dom"/>
</dbReference>